<dbReference type="EMBL" id="QHLQ01000022">
    <property type="protein sequence ID" value="NIZ62792.1"/>
    <property type="molecule type" value="Genomic_DNA"/>
</dbReference>
<dbReference type="PRINTS" id="PR00032">
    <property type="entry name" value="HTHARAC"/>
</dbReference>
<dbReference type="InterPro" id="IPR009057">
    <property type="entry name" value="Homeodomain-like_sf"/>
</dbReference>
<dbReference type="PROSITE" id="PS00041">
    <property type="entry name" value="HTH_ARAC_FAMILY_1"/>
    <property type="match status" value="1"/>
</dbReference>
<dbReference type="SUPFAM" id="SSF51182">
    <property type="entry name" value="RmlC-like cupins"/>
    <property type="match status" value="1"/>
</dbReference>
<keyword evidence="1" id="KW-0805">Transcription regulation</keyword>
<evidence type="ECO:0000256" key="1">
    <source>
        <dbReference type="ARBA" id="ARBA00023015"/>
    </source>
</evidence>
<dbReference type="RefSeq" id="WP_167685411.1">
    <property type="nucleotide sequence ID" value="NZ_QHLQ01000022.1"/>
</dbReference>
<sequence>MTPDAYCIHSTFEPSGPSEFQTDRHYLLYALKGTLRLEAQGKRWTLPPARAALIKSGCPIIITVLSKLTSASVLFSPDFIPTPERALTVFDMTPLARELIAECRIWGADSDPLTPYARQIFATLAEVTRQLSESPSRCVLPSPTSRELCKALTLTEAQSHHSLTFKEVAQDCGQSPRALSRRFAEEMGMTWSEALRRIRIIQAIEALAASNTSITEIALSVGYSSLSGFNAAFREVMDMTPSQYRASFTISDG</sequence>
<dbReference type="InterPro" id="IPR018062">
    <property type="entry name" value="HTH_AraC-typ_CS"/>
</dbReference>
<dbReference type="PROSITE" id="PS01124">
    <property type="entry name" value="HTH_ARAC_FAMILY_2"/>
    <property type="match status" value="1"/>
</dbReference>
<dbReference type="Proteomes" id="UP001429564">
    <property type="component" value="Unassembled WGS sequence"/>
</dbReference>
<dbReference type="Pfam" id="PF12833">
    <property type="entry name" value="HTH_18"/>
    <property type="match status" value="1"/>
</dbReference>
<keyword evidence="2" id="KW-0238">DNA-binding</keyword>
<dbReference type="PANTHER" id="PTHR11019">
    <property type="entry name" value="HTH-TYPE TRANSCRIPTIONAL REGULATOR NIMR"/>
    <property type="match status" value="1"/>
</dbReference>
<organism evidence="5 6">
    <name type="scientific">Parasedimentitalea denitrificans</name>
    <dbReference type="NCBI Taxonomy" id="2211118"/>
    <lineage>
        <taxon>Bacteria</taxon>
        <taxon>Pseudomonadati</taxon>
        <taxon>Pseudomonadota</taxon>
        <taxon>Alphaproteobacteria</taxon>
        <taxon>Rhodobacterales</taxon>
        <taxon>Paracoccaceae</taxon>
        <taxon>Parasedimentitalea</taxon>
    </lineage>
</organism>
<evidence type="ECO:0000313" key="6">
    <source>
        <dbReference type="Proteomes" id="UP001429564"/>
    </source>
</evidence>
<reference evidence="5 6" key="1">
    <citation type="submission" date="2018-05" db="EMBL/GenBank/DDBJ databases">
        <authorList>
            <person name="Zhang Y.-J."/>
        </authorList>
    </citation>
    <scope>NUCLEOTIDE SEQUENCE [LARGE SCALE GENOMIC DNA]</scope>
    <source>
        <strain evidence="5 6">CY04</strain>
    </source>
</reference>
<protein>
    <submittedName>
        <fullName evidence="5">AraC family transcriptional regulator</fullName>
    </submittedName>
</protein>
<keyword evidence="3" id="KW-0804">Transcription</keyword>
<accession>A0ABX0WB96</accession>
<evidence type="ECO:0000256" key="3">
    <source>
        <dbReference type="ARBA" id="ARBA00023163"/>
    </source>
</evidence>
<name>A0ABX0WB96_9RHOB</name>
<dbReference type="InterPro" id="IPR011051">
    <property type="entry name" value="RmlC_Cupin_sf"/>
</dbReference>
<feature type="domain" description="HTH araC/xylS-type" evidence="4">
    <location>
        <begin position="149"/>
        <end position="247"/>
    </location>
</feature>
<evidence type="ECO:0000259" key="4">
    <source>
        <dbReference type="PROSITE" id="PS01124"/>
    </source>
</evidence>
<gene>
    <name evidence="5" type="ORF">DL239_17625</name>
</gene>
<comment type="caution">
    <text evidence="5">The sequence shown here is derived from an EMBL/GenBank/DDBJ whole genome shotgun (WGS) entry which is preliminary data.</text>
</comment>
<dbReference type="InterPro" id="IPR020449">
    <property type="entry name" value="Tscrpt_reg_AraC-type_HTH"/>
</dbReference>
<dbReference type="SMART" id="SM00342">
    <property type="entry name" value="HTH_ARAC"/>
    <property type="match status" value="1"/>
</dbReference>
<dbReference type="PANTHER" id="PTHR11019:SF159">
    <property type="entry name" value="TRANSCRIPTIONAL REGULATOR-RELATED"/>
    <property type="match status" value="1"/>
</dbReference>
<keyword evidence="6" id="KW-1185">Reference proteome</keyword>
<evidence type="ECO:0000313" key="5">
    <source>
        <dbReference type="EMBL" id="NIZ62792.1"/>
    </source>
</evidence>
<dbReference type="Gene3D" id="1.10.10.60">
    <property type="entry name" value="Homeodomain-like"/>
    <property type="match status" value="1"/>
</dbReference>
<evidence type="ECO:0000256" key="2">
    <source>
        <dbReference type="ARBA" id="ARBA00023125"/>
    </source>
</evidence>
<proteinExistence type="predicted"/>
<dbReference type="SUPFAM" id="SSF46689">
    <property type="entry name" value="Homeodomain-like"/>
    <property type="match status" value="2"/>
</dbReference>
<dbReference type="InterPro" id="IPR018060">
    <property type="entry name" value="HTH_AraC"/>
</dbReference>